<dbReference type="InterPro" id="IPR027417">
    <property type="entry name" value="P-loop_NTPase"/>
</dbReference>
<feature type="domain" description="ABC transporter" evidence="10">
    <location>
        <begin position="1066"/>
        <end position="1292"/>
    </location>
</feature>
<dbReference type="InterPro" id="IPR029044">
    <property type="entry name" value="Nucleotide-diphossugar_trans"/>
</dbReference>
<feature type="domain" description="ABC transporter" evidence="10">
    <location>
        <begin position="1641"/>
        <end position="1871"/>
    </location>
</feature>
<feature type="transmembrane region" description="Helical" evidence="9">
    <location>
        <begin position="992"/>
        <end position="1012"/>
    </location>
</feature>
<dbReference type="InterPro" id="IPR050173">
    <property type="entry name" value="ABC_transporter_C-like"/>
</dbReference>
<feature type="transmembrane region" description="Helical" evidence="9">
    <location>
        <begin position="730"/>
        <end position="746"/>
    </location>
</feature>
<evidence type="ECO:0000256" key="1">
    <source>
        <dbReference type="ARBA" id="ARBA00004141"/>
    </source>
</evidence>
<dbReference type="InterPro" id="IPR008428">
    <property type="entry name" value="Chond_GalNAc"/>
</dbReference>
<dbReference type="Proteomes" id="UP000549394">
    <property type="component" value="Unassembled WGS sequence"/>
</dbReference>
<proteinExistence type="inferred from homology"/>
<gene>
    <name evidence="12" type="ORF">DGYR_LOCUS11124</name>
</gene>
<name>A0A7I8W4M6_9ANNE</name>
<dbReference type="InterPro" id="IPR003439">
    <property type="entry name" value="ABC_transporter-like_ATP-bd"/>
</dbReference>
<evidence type="ECO:0000313" key="13">
    <source>
        <dbReference type="Proteomes" id="UP000549394"/>
    </source>
</evidence>
<dbReference type="GO" id="GO:0140359">
    <property type="term" value="F:ABC-type transporter activity"/>
    <property type="evidence" value="ECO:0007669"/>
    <property type="project" value="InterPro"/>
</dbReference>
<evidence type="ECO:0000259" key="11">
    <source>
        <dbReference type="PROSITE" id="PS50929"/>
    </source>
</evidence>
<feature type="transmembrane region" description="Helical" evidence="9">
    <location>
        <begin position="880"/>
        <end position="900"/>
    </location>
</feature>
<comment type="subcellular location">
    <subcellularLocation>
        <location evidence="1">Membrane</location>
        <topology evidence="1">Multi-pass membrane protein</topology>
    </subcellularLocation>
</comment>
<dbReference type="InterPro" id="IPR003593">
    <property type="entry name" value="AAA+_ATPase"/>
</dbReference>
<keyword evidence="4 9" id="KW-0812">Transmembrane</keyword>
<dbReference type="OrthoDB" id="431432at2759"/>
<reference evidence="12 13" key="1">
    <citation type="submission" date="2020-08" db="EMBL/GenBank/DDBJ databases">
        <authorList>
            <person name="Hejnol A."/>
        </authorList>
    </citation>
    <scope>NUCLEOTIDE SEQUENCE [LARGE SCALE GENOMIC DNA]</scope>
</reference>
<dbReference type="Gene3D" id="3.40.50.300">
    <property type="entry name" value="P-loop containing nucleotide triphosphate hydrolases"/>
    <property type="match status" value="2"/>
</dbReference>
<feature type="transmembrane region" description="Helical" evidence="9">
    <location>
        <begin position="752"/>
        <end position="769"/>
    </location>
</feature>
<dbReference type="SUPFAM" id="SSF90123">
    <property type="entry name" value="ABC transporter transmembrane region"/>
    <property type="match status" value="2"/>
</dbReference>
<feature type="domain" description="ABC transmembrane type-1" evidence="11">
    <location>
        <begin position="752"/>
        <end position="1006"/>
    </location>
</feature>
<dbReference type="GO" id="GO:0008376">
    <property type="term" value="F:acetylgalactosaminyltransferase activity"/>
    <property type="evidence" value="ECO:0007669"/>
    <property type="project" value="InterPro"/>
</dbReference>
<evidence type="ECO:0000256" key="5">
    <source>
        <dbReference type="ARBA" id="ARBA00022741"/>
    </source>
</evidence>
<keyword evidence="7 9" id="KW-1133">Transmembrane helix</keyword>
<dbReference type="PROSITE" id="PS50893">
    <property type="entry name" value="ABC_TRANSPORTER_2"/>
    <property type="match status" value="2"/>
</dbReference>
<feature type="transmembrane region" description="Helical" evidence="9">
    <location>
        <begin position="1578"/>
        <end position="1598"/>
    </location>
</feature>
<dbReference type="GO" id="GO:0032580">
    <property type="term" value="C:Golgi cisterna membrane"/>
    <property type="evidence" value="ECO:0007669"/>
    <property type="project" value="InterPro"/>
</dbReference>
<dbReference type="GO" id="GO:0005524">
    <property type="term" value="F:ATP binding"/>
    <property type="evidence" value="ECO:0007669"/>
    <property type="project" value="UniProtKB-KW"/>
</dbReference>
<accession>A0A7I8W4M6</accession>
<evidence type="ECO:0000256" key="7">
    <source>
        <dbReference type="ARBA" id="ARBA00022989"/>
    </source>
</evidence>
<dbReference type="Gene3D" id="3.90.550.10">
    <property type="entry name" value="Spore Coat Polysaccharide Biosynthesis Protein SpsA, Chain A"/>
    <property type="match status" value="1"/>
</dbReference>
<organism evidence="12 13">
    <name type="scientific">Dimorphilus gyrociliatus</name>
    <dbReference type="NCBI Taxonomy" id="2664684"/>
    <lineage>
        <taxon>Eukaryota</taxon>
        <taxon>Metazoa</taxon>
        <taxon>Spiralia</taxon>
        <taxon>Lophotrochozoa</taxon>
        <taxon>Annelida</taxon>
        <taxon>Polychaeta</taxon>
        <taxon>Polychaeta incertae sedis</taxon>
        <taxon>Dinophilidae</taxon>
        <taxon>Dimorphilus</taxon>
    </lineage>
</organism>
<dbReference type="PANTHER" id="PTHR24223">
    <property type="entry name" value="ATP-BINDING CASSETTE SUB-FAMILY C"/>
    <property type="match status" value="1"/>
</dbReference>
<evidence type="ECO:0000256" key="6">
    <source>
        <dbReference type="ARBA" id="ARBA00022840"/>
    </source>
</evidence>
<comment type="caution">
    <text evidence="12">The sequence shown here is derived from an EMBL/GenBank/DDBJ whole genome shotgun (WGS) entry which is preliminary data.</text>
</comment>
<dbReference type="Pfam" id="PF05679">
    <property type="entry name" value="CHGN"/>
    <property type="match status" value="1"/>
</dbReference>
<dbReference type="Gene3D" id="1.20.1560.10">
    <property type="entry name" value="ABC transporter type 1, transmembrane domain"/>
    <property type="match status" value="2"/>
</dbReference>
<dbReference type="GO" id="GO:0016887">
    <property type="term" value="F:ATP hydrolysis activity"/>
    <property type="evidence" value="ECO:0007669"/>
    <property type="project" value="InterPro"/>
</dbReference>
<comment type="similarity">
    <text evidence="2">Belongs to the ABC transporter superfamily. ABCC family. Conjugate transporter (TC 3.A.1.208) subfamily.</text>
</comment>
<evidence type="ECO:0000256" key="2">
    <source>
        <dbReference type="ARBA" id="ARBA00009726"/>
    </source>
</evidence>
<protein>
    <submittedName>
        <fullName evidence="12">DgyrCDS11793</fullName>
    </submittedName>
</protein>
<evidence type="ECO:0000256" key="8">
    <source>
        <dbReference type="ARBA" id="ARBA00023136"/>
    </source>
</evidence>
<keyword evidence="6" id="KW-0067">ATP-binding</keyword>
<dbReference type="SUPFAM" id="SSF53448">
    <property type="entry name" value="Nucleotide-diphospho-sugar transferases"/>
    <property type="match status" value="1"/>
</dbReference>
<keyword evidence="8 9" id="KW-0472">Membrane</keyword>
<feature type="transmembrane region" description="Helical" evidence="9">
    <location>
        <begin position="1551"/>
        <end position="1572"/>
    </location>
</feature>
<dbReference type="InterPro" id="IPR011527">
    <property type="entry name" value="ABC1_TM_dom"/>
</dbReference>
<feature type="domain" description="ABC transmembrane type-1" evidence="11">
    <location>
        <begin position="1324"/>
        <end position="1606"/>
    </location>
</feature>
<keyword evidence="13" id="KW-1185">Reference proteome</keyword>
<feature type="transmembrane region" description="Helical" evidence="9">
    <location>
        <begin position="1324"/>
        <end position="1344"/>
    </location>
</feature>
<dbReference type="SUPFAM" id="SSF52540">
    <property type="entry name" value="P-loop containing nucleoside triphosphate hydrolases"/>
    <property type="match status" value="2"/>
</dbReference>
<dbReference type="EMBL" id="CAJFCJ010000019">
    <property type="protein sequence ID" value="CAD5123445.1"/>
    <property type="molecule type" value="Genomic_DNA"/>
</dbReference>
<sequence>MSSFICFQPRAKSNRIYNLQASEENLRPRKTLFVAVMTARKFLETRAKACNNTWGQHTTVQYFAQTGSLKENGLDIVNLPGIDDNVYPPQEKAFKMIKYMCDKYVDQFDWFLRADDDAYFRMDKLVPFLNSLNASEKLYVGQAGFGRAEKKGKLGLSGYAYCMGGPGMFLSRATLKAMCPYVDNCINNVVSTHEDVEVGRCITQLTGAQCSSNYEMKELFYFNYRERSGTFSHSLEEDRDQIEHAITLHPIKNDTYVFRMENFLRTTNLKKLHHKTIEIQRKIKHIERDIHAKSRKIKRSISDHFRVGDGEQNRVSKPPSWNKIKPKTREHVIPWDSIDSHSIATINNQVPKRKFQATFNESLGKILKEVNRIVNVNEDHTGYHNDLSQFRLGYKRVNPFSGVDHLLQFQQHYKFQKKKKSRKIQFGTHQAFGSLQSRLVSVNDDLPNKGFFESLKEKFSDGFRIFQKPKIAKVNSSCGRIGKTLNIVMPLSGRYRTYLRFMRNFEEIALKCEERVSIVIVLSAIDPENRTDDMVLHMKNLAKQYPNHNIQSIVVPGKFSRGISLDRGAQLFAKRDLVCFVDVDLILSRNVLQRMARNTIRNIQAYYPIMFSQFDPGVRCSYGGKCSLRNNLFSFEESMGYWRQSSFGMACAYKSDLDNVGGFLTAIEGWGKEDLDLYDKFTTHNVQTMRSIDPGMVHVFHPILCHLITEPTQYKMCLDVKASFSRKKKLYEIIFILELLTIKNFLMNTEDIVNLILPFLYMWLMQIILHKDSDNRSFGYYVAGGMGLCQLMYCITNMHSHFLAEKSGLKLRSLLTCAVYNKIFYTSYKAEDIVNGSILGLIERELEKTTDFYGLLIEVTGIPFSVCIVSFGIFYFNGPYTVVCILSLSVFFIGLICFCMKKENSFKEKMREYTDNRLFLVGEIIDGIKTIKLNVWDDRFFQIVTKIRKLETKGLFYSFIFRIFHLTLSFCASKIILMLSLLILMILSKFEFSLISLFLIIVLITTIEYRLFVQFPKLALGLSDCCESIKRIQNFLFDDLSLKSEDPCSRLTTPKPARGGNIFIEMRNGHIARDSYYESEKDKNKYILKNANLKIEEGRSFGIVGSPESGKTALVLSLLKERQLEKGRLECFGKLSYAAQIPWIFNATLRENIIMGWNFCEEKYMKVLSVCKLNDDITRLHLGDQTILGTEIALTPSLKARISLARAIYREADIYILDEPLECINKDEAKGILDLCIFGYLRQKTTILVSNQIEYLEKIDVLYLMDNCKLKQIRRYSDLMSRPHIAKSTPNFEGMVKSEAWVVSEEKGLVGTKTYVNYARSGNVGLFALCILFLMIMFSLKVFIDVTLAELLINASLKFDSGIFKLYSGFFILVILIAVSFVAQLCMHNFFMKTCQNFHKRMLKSILHCKMDFFAKNPKHEILSRFGKDIGILDNLLPSYFERCISDFLCLVCGVVVAMMVVPLLTLAFLLLIVILIIVYKFLAGKIVTLKRMGSKSKLQCVQLYVDVLQGLISIRALSSNSHFLTKMYKAMDSRFNLEFFHCAGLRWLQLWMNILMVIFQTLTCLSFVFYMDTINSLYVALALVYLLFTTDSFFGCFRRAIELETSMSSVKKIQAYAATEAEENRETIQKPTVWPTDGVLIVNNLTLHLDDYNQNVLDGVNMYVCQGQKIAVVGTTGSGKSWLMPAIFQMVKSSGRIILDSVDILKLSVQEARKPISAIPRDPFLFYTTIKGNLDPLNQFTDFELWKVLENVQLAAKIRSMPSQLETVISNNDGSFSNRQKQLLCLAQALLGKTYLIVIEESADDKEDASDAIIQYVISRHLKHCSVIIIASKLKSIRECDKIYVFGNGRIIEEGTFDSLLSLGGLFRQLV</sequence>
<feature type="transmembrane region" description="Helical" evidence="9">
    <location>
        <begin position="1364"/>
        <end position="1391"/>
    </location>
</feature>
<feature type="transmembrane region" description="Helical" evidence="9">
    <location>
        <begin position="852"/>
        <end position="874"/>
    </location>
</feature>
<dbReference type="InterPro" id="IPR036640">
    <property type="entry name" value="ABC1_TM_sf"/>
</dbReference>
<evidence type="ECO:0000256" key="4">
    <source>
        <dbReference type="ARBA" id="ARBA00022692"/>
    </source>
</evidence>
<dbReference type="Gene3D" id="3.90.550.50">
    <property type="match status" value="1"/>
</dbReference>
<evidence type="ECO:0000256" key="9">
    <source>
        <dbReference type="SAM" id="Phobius"/>
    </source>
</evidence>
<dbReference type="PANTHER" id="PTHR24223:SF456">
    <property type="entry name" value="MULTIDRUG RESISTANCE-ASSOCIATED PROTEIN LETHAL(2)03659"/>
    <property type="match status" value="1"/>
</dbReference>
<dbReference type="Pfam" id="PF00664">
    <property type="entry name" value="ABC_membrane"/>
    <property type="match status" value="2"/>
</dbReference>
<dbReference type="SMART" id="SM00382">
    <property type="entry name" value="AAA"/>
    <property type="match status" value="2"/>
</dbReference>
<dbReference type="Pfam" id="PF00005">
    <property type="entry name" value="ABC_tran"/>
    <property type="match status" value="2"/>
</dbReference>
<evidence type="ECO:0000256" key="3">
    <source>
        <dbReference type="ARBA" id="ARBA00022448"/>
    </source>
</evidence>
<feature type="transmembrane region" description="Helical" evidence="9">
    <location>
        <begin position="955"/>
        <end position="986"/>
    </location>
</feature>
<feature type="transmembrane region" description="Helical" evidence="9">
    <location>
        <begin position="1468"/>
        <end position="1488"/>
    </location>
</feature>
<keyword evidence="3" id="KW-0813">Transport</keyword>
<dbReference type="PROSITE" id="PS50929">
    <property type="entry name" value="ABC_TM1F"/>
    <property type="match status" value="2"/>
</dbReference>
<keyword evidence="5" id="KW-0547">Nucleotide-binding</keyword>
<evidence type="ECO:0000259" key="10">
    <source>
        <dbReference type="PROSITE" id="PS50893"/>
    </source>
</evidence>
<evidence type="ECO:0000313" key="12">
    <source>
        <dbReference type="EMBL" id="CAD5123445.1"/>
    </source>
</evidence>